<evidence type="ECO:0000313" key="1">
    <source>
        <dbReference type="EMBL" id="PSR73857.1"/>
    </source>
</evidence>
<sequence>MDPNPTPIIEVKPLPNICFHCTRILLRTEKYNNFFAATADTLDLLYDKLKQDGVVSEEIRVWLKKMGDEFNNLYHGLEKRAHALTNKQWRCIKRDLKRIGRISFAQPTTWLAVICKELVDLDISFNYEE</sequence>
<dbReference type="Proteomes" id="UP000186601">
    <property type="component" value="Unassembled WGS sequence"/>
</dbReference>
<dbReference type="AlphaFoldDB" id="A0A2R6NN99"/>
<name>A0A2R6NN99_9APHY</name>
<proteinExistence type="predicted"/>
<evidence type="ECO:0000313" key="2">
    <source>
        <dbReference type="Proteomes" id="UP000186601"/>
    </source>
</evidence>
<accession>A0A2R6NN99</accession>
<comment type="caution">
    <text evidence="1">The sequence shown here is derived from an EMBL/GenBank/DDBJ whole genome shotgun (WGS) entry which is preliminary data.</text>
</comment>
<gene>
    <name evidence="1" type="ORF">PHLCEN_2v10318</name>
</gene>
<protein>
    <submittedName>
        <fullName evidence="1">Uncharacterized protein</fullName>
    </submittedName>
</protein>
<dbReference type="EMBL" id="MLYV02001054">
    <property type="protein sequence ID" value="PSR73857.1"/>
    <property type="molecule type" value="Genomic_DNA"/>
</dbReference>
<reference evidence="1 2" key="1">
    <citation type="submission" date="2018-02" db="EMBL/GenBank/DDBJ databases">
        <title>Genome sequence of the basidiomycete white-rot fungus Phlebia centrifuga.</title>
        <authorList>
            <person name="Granchi Z."/>
            <person name="Peng M."/>
            <person name="de Vries R.P."/>
            <person name="Hilden K."/>
            <person name="Makela M.R."/>
            <person name="Grigoriev I."/>
            <person name="Riley R."/>
        </authorList>
    </citation>
    <scope>NUCLEOTIDE SEQUENCE [LARGE SCALE GENOMIC DNA]</scope>
    <source>
        <strain evidence="1 2">FBCC195</strain>
    </source>
</reference>
<keyword evidence="2" id="KW-1185">Reference proteome</keyword>
<organism evidence="1 2">
    <name type="scientific">Hermanssonia centrifuga</name>
    <dbReference type="NCBI Taxonomy" id="98765"/>
    <lineage>
        <taxon>Eukaryota</taxon>
        <taxon>Fungi</taxon>
        <taxon>Dikarya</taxon>
        <taxon>Basidiomycota</taxon>
        <taxon>Agaricomycotina</taxon>
        <taxon>Agaricomycetes</taxon>
        <taxon>Polyporales</taxon>
        <taxon>Meruliaceae</taxon>
        <taxon>Hermanssonia</taxon>
    </lineage>
</organism>
<dbReference type="OrthoDB" id="2778219at2759"/>